<evidence type="ECO:0000256" key="8">
    <source>
        <dbReference type="ARBA" id="ARBA00022990"/>
    </source>
</evidence>
<dbReference type="Pfam" id="PF03061">
    <property type="entry name" value="4HBT"/>
    <property type="match status" value="1"/>
</dbReference>
<comment type="caution">
    <text evidence="20">The sequence shown here is derived from an EMBL/GenBank/DDBJ whole genome shotgun (WGS) entry which is preliminary data.</text>
</comment>
<keyword evidence="10" id="KW-0496">Mitochondrion</keyword>
<dbReference type="Proteomes" id="UP000015453">
    <property type="component" value="Unassembled WGS sequence"/>
</dbReference>
<evidence type="ECO:0000256" key="18">
    <source>
        <dbReference type="ARBA" id="ARBA00083956"/>
    </source>
</evidence>
<dbReference type="PANTHER" id="PTHR21660">
    <property type="entry name" value="THIOESTERASE SUPERFAMILY MEMBER-RELATED"/>
    <property type="match status" value="1"/>
</dbReference>
<evidence type="ECO:0000256" key="11">
    <source>
        <dbReference type="ARBA" id="ARBA00023212"/>
    </source>
</evidence>
<dbReference type="PANTHER" id="PTHR21660:SF47">
    <property type="entry name" value="F19P19.27 PROTEIN"/>
    <property type="match status" value="1"/>
</dbReference>
<keyword evidence="8" id="KW-0007">Acetylation</keyword>
<dbReference type="CDD" id="cd03443">
    <property type="entry name" value="PaaI_thioesterase"/>
    <property type="match status" value="1"/>
</dbReference>
<evidence type="ECO:0000256" key="16">
    <source>
        <dbReference type="ARBA" id="ARBA00067273"/>
    </source>
</evidence>
<dbReference type="OrthoDB" id="46529at2759"/>
<proteinExistence type="inferred from homology"/>
<organism evidence="20 21">
    <name type="scientific">Genlisea aurea</name>
    <dbReference type="NCBI Taxonomy" id="192259"/>
    <lineage>
        <taxon>Eukaryota</taxon>
        <taxon>Viridiplantae</taxon>
        <taxon>Streptophyta</taxon>
        <taxon>Embryophyta</taxon>
        <taxon>Tracheophyta</taxon>
        <taxon>Spermatophyta</taxon>
        <taxon>Magnoliopsida</taxon>
        <taxon>eudicotyledons</taxon>
        <taxon>Gunneridae</taxon>
        <taxon>Pentapetalae</taxon>
        <taxon>asterids</taxon>
        <taxon>lamiids</taxon>
        <taxon>Lamiales</taxon>
        <taxon>Lentibulariaceae</taxon>
        <taxon>Genlisea</taxon>
    </lineage>
</organism>
<evidence type="ECO:0000259" key="19">
    <source>
        <dbReference type="Pfam" id="PF03061"/>
    </source>
</evidence>
<comment type="catalytic activity">
    <reaction evidence="13">
        <text>a fatty acyl-CoA + H2O = a fatty acid + CoA + H(+)</text>
        <dbReference type="Rhea" id="RHEA:16781"/>
        <dbReference type="ChEBI" id="CHEBI:15377"/>
        <dbReference type="ChEBI" id="CHEBI:15378"/>
        <dbReference type="ChEBI" id="CHEBI:28868"/>
        <dbReference type="ChEBI" id="CHEBI:57287"/>
        <dbReference type="ChEBI" id="CHEBI:77636"/>
    </reaction>
    <physiologicalReaction direction="left-to-right" evidence="13">
        <dbReference type="Rhea" id="RHEA:16782"/>
    </physiologicalReaction>
</comment>
<evidence type="ECO:0000256" key="2">
    <source>
        <dbReference type="ARBA" id="ARBA00004173"/>
    </source>
</evidence>
<evidence type="ECO:0000256" key="3">
    <source>
        <dbReference type="ARBA" id="ARBA00004186"/>
    </source>
</evidence>
<dbReference type="AlphaFoldDB" id="S8C810"/>
<evidence type="ECO:0000256" key="1">
    <source>
        <dbReference type="ARBA" id="ARBA00004123"/>
    </source>
</evidence>
<evidence type="ECO:0000256" key="14">
    <source>
        <dbReference type="ARBA" id="ARBA00058205"/>
    </source>
</evidence>
<protein>
    <recommendedName>
        <fullName evidence="16">Acyl-coenzyme A thioesterase 13</fullName>
    </recommendedName>
    <alternativeName>
        <fullName evidence="17">Hotdog-fold thioesterase superfamily member 2</fullName>
    </alternativeName>
    <alternativeName>
        <fullName evidence="18">Thioesterase superfamily member 2</fullName>
    </alternativeName>
</protein>
<dbReference type="GO" id="GO:0047617">
    <property type="term" value="F:fatty acyl-CoA hydrolase activity"/>
    <property type="evidence" value="ECO:0007669"/>
    <property type="project" value="InterPro"/>
</dbReference>
<keyword evidence="7" id="KW-0378">Hydrolase</keyword>
<dbReference type="EMBL" id="AUSU01005835">
    <property type="protein sequence ID" value="EPS62880.1"/>
    <property type="molecule type" value="Genomic_DNA"/>
</dbReference>
<dbReference type="GO" id="GO:0005819">
    <property type="term" value="C:spindle"/>
    <property type="evidence" value="ECO:0007669"/>
    <property type="project" value="UniProtKB-SubCell"/>
</dbReference>
<evidence type="ECO:0000256" key="15">
    <source>
        <dbReference type="ARBA" id="ARBA00064709"/>
    </source>
</evidence>
<comment type="function">
    <text evidence="14">Catalyzes the hydrolysis of acyl-CoAs into free fatty acids and coenzyme A (CoASH), regulating their respective intracellular levels. Has acyl-CoA thioesterase activity towards medium (C12) and long-chain (C18) fatty acyl-CoA substrates. Can also hydrolyze 3-hydroxyphenylacetyl-CoA and 3,4-dihydroxyphenylacetyl-CoA (in vitro). May play a role in controlling adaptive thermogenesis.</text>
</comment>
<sequence>MPPEFIQPMVLYGIRVDEVERGRILCSYAVPPRLLNAGNSTLHGGAIVTLVDLIGAAAISSTGAVLSGVAIDIGVSYLDGASVGEEIEIEAKALKVGRGIGVVTVEFRRKRTRKVIALGRHTTYLFASSKL</sequence>
<dbReference type="NCBIfam" id="TIGR00369">
    <property type="entry name" value="unchar_dom_1"/>
    <property type="match status" value="1"/>
</dbReference>
<evidence type="ECO:0000256" key="10">
    <source>
        <dbReference type="ARBA" id="ARBA00023128"/>
    </source>
</evidence>
<keyword evidence="12" id="KW-0539">Nucleus</keyword>
<evidence type="ECO:0000256" key="4">
    <source>
        <dbReference type="ARBA" id="ARBA00004514"/>
    </source>
</evidence>
<dbReference type="InterPro" id="IPR029069">
    <property type="entry name" value="HotDog_dom_sf"/>
</dbReference>
<keyword evidence="11" id="KW-0206">Cytoskeleton</keyword>
<reference evidence="20 21" key="1">
    <citation type="journal article" date="2013" name="BMC Genomics">
        <title>The miniature genome of a carnivorous plant Genlisea aurea contains a low number of genes and short non-coding sequences.</title>
        <authorList>
            <person name="Leushkin E.V."/>
            <person name="Sutormin R.A."/>
            <person name="Nabieva E.R."/>
            <person name="Penin A.A."/>
            <person name="Kondrashov A.S."/>
            <person name="Logacheva M.D."/>
        </authorList>
    </citation>
    <scope>NUCLEOTIDE SEQUENCE [LARGE SCALE GENOMIC DNA]</scope>
</reference>
<feature type="domain" description="Thioesterase" evidence="19">
    <location>
        <begin position="40"/>
        <end position="115"/>
    </location>
</feature>
<dbReference type="GO" id="GO:0005634">
    <property type="term" value="C:nucleus"/>
    <property type="evidence" value="ECO:0007669"/>
    <property type="project" value="UniProtKB-SubCell"/>
</dbReference>
<accession>S8C810</accession>
<gene>
    <name evidence="20" type="ORF">M569_11909</name>
</gene>
<evidence type="ECO:0000256" key="12">
    <source>
        <dbReference type="ARBA" id="ARBA00023242"/>
    </source>
</evidence>
<evidence type="ECO:0000256" key="13">
    <source>
        <dbReference type="ARBA" id="ARBA00052976"/>
    </source>
</evidence>
<keyword evidence="6" id="KW-0963">Cytoplasm</keyword>
<evidence type="ECO:0000256" key="7">
    <source>
        <dbReference type="ARBA" id="ARBA00022801"/>
    </source>
</evidence>
<evidence type="ECO:0000313" key="21">
    <source>
        <dbReference type="Proteomes" id="UP000015453"/>
    </source>
</evidence>
<comment type="similarity">
    <text evidence="5">Belongs to the thioesterase PaaI family.</text>
</comment>
<dbReference type="InterPro" id="IPR006683">
    <property type="entry name" value="Thioestr_dom"/>
</dbReference>
<comment type="subunit">
    <text evidence="15">Homotetramer. Interacts with PCTP.</text>
</comment>
<dbReference type="GO" id="GO:0005739">
    <property type="term" value="C:mitochondrion"/>
    <property type="evidence" value="ECO:0007669"/>
    <property type="project" value="UniProtKB-SubCell"/>
</dbReference>
<evidence type="ECO:0000256" key="5">
    <source>
        <dbReference type="ARBA" id="ARBA00008324"/>
    </source>
</evidence>
<evidence type="ECO:0000256" key="9">
    <source>
        <dbReference type="ARBA" id="ARBA00023098"/>
    </source>
</evidence>
<evidence type="ECO:0000313" key="20">
    <source>
        <dbReference type="EMBL" id="EPS62880.1"/>
    </source>
</evidence>
<dbReference type="GO" id="GO:0005829">
    <property type="term" value="C:cytosol"/>
    <property type="evidence" value="ECO:0007669"/>
    <property type="project" value="UniProtKB-SubCell"/>
</dbReference>
<dbReference type="SUPFAM" id="SSF54637">
    <property type="entry name" value="Thioesterase/thiol ester dehydrase-isomerase"/>
    <property type="match status" value="1"/>
</dbReference>
<dbReference type="GO" id="GO:0006629">
    <property type="term" value="P:lipid metabolic process"/>
    <property type="evidence" value="ECO:0007669"/>
    <property type="project" value="UniProtKB-KW"/>
</dbReference>
<evidence type="ECO:0000256" key="17">
    <source>
        <dbReference type="ARBA" id="ARBA00081533"/>
    </source>
</evidence>
<dbReference type="Gene3D" id="3.10.129.10">
    <property type="entry name" value="Hotdog Thioesterase"/>
    <property type="match status" value="1"/>
</dbReference>
<dbReference type="InterPro" id="IPR039298">
    <property type="entry name" value="ACOT13"/>
</dbReference>
<dbReference type="FunFam" id="3.10.129.10:FF:000021">
    <property type="entry name" value="Acyl-coenzyme A thioesterase 13"/>
    <property type="match status" value="1"/>
</dbReference>
<name>S8C810_9LAMI</name>
<evidence type="ECO:0000256" key="6">
    <source>
        <dbReference type="ARBA" id="ARBA00022490"/>
    </source>
</evidence>
<keyword evidence="21" id="KW-1185">Reference proteome</keyword>
<dbReference type="InterPro" id="IPR003736">
    <property type="entry name" value="PAAI_dom"/>
</dbReference>
<comment type="subcellular location">
    <subcellularLocation>
        <location evidence="3">Cytoplasm</location>
        <location evidence="3">Cytoskeleton</location>
        <location evidence="3">Spindle</location>
    </subcellularLocation>
    <subcellularLocation>
        <location evidence="4">Cytoplasm</location>
        <location evidence="4">Cytosol</location>
    </subcellularLocation>
    <subcellularLocation>
        <location evidence="2">Mitochondrion</location>
    </subcellularLocation>
    <subcellularLocation>
        <location evidence="1">Nucleus</location>
    </subcellularLocation>
</comment>
<keyword evidence="9" id="KW-0443">Lipid metabolism</keyword>